<dbReference type="EMBL" id="POUA01000064">
    <property type="protein sequence ID" value="PZG49854.1"/>
    <property type="molecule type" value="Genomic_DNA"/>
</dbReference>
<protein>
    <submittedName>
        <fullName evidence="1">Uncharacterized protein</fullName>
    </submittedName>
</protein>
<dbReference type="RefSeq" id="WP_111167086.1">
    <property type="nucleotide sequence ID" value="NZ_POUA01000064.1"/>
</dbReference>
<keyword evidence="2" id="KW-1185">Reference proteome</keyword>
<dbReference type="AlphaFoldDB" id="A0A2W2IID9"/>
<comment type="caution">
    <text evidence="1">The sequence shown here is derived from an EMBL/GenBank/DDBJ whole genome shotgun (WGS) entry which is preliminary data.</text>
</comment>
<name>A0A2W2IID9_9ACTN</name>
<proteinExistence type="predicted"/>
<dbReference type="Proteomes" id="UP000248544">
    <property type="component" value="Unassembled WGS sequence"/>
</dbReference>
<evidence type="ECO:0000313" key="2">
    <source>
        <dbReference type="Proteomes" id="UP000248544"/>
    </source>
</evidence>
<accession>A0A2W2IID9</accession>
<gene>
    <name evidence="1" type="ORF">C1I98_11095</name>
</gene>
<sequence>MNALYHVAKAAGGAMAEPPHVTVVTDTEGRRYGAWRAVIVRLAADALPGVDDGTWRLYANGRTQPHTIKSWPVDQVRTDILPHLDRGHRVAVTETPWLTRAGITLTYRILERRDGMPVAVDEALWEPLTELCHQPLWQAGGPLGPLAWAEDETARAEALLMPVKLMNEPRVPDSYRDMAARIDGQAVLS</sequence>
<reference evidence="1 2" key="1">
    <citation type="submission" date="2018-01" db="EMBL/GenBank/DDBJ databases">
        <title>Draft genome sequence of Sphaerisporangium sp. 7K107.</title>
        <authorList>
            <person name="Sahin N."/>
            <person name="Saygin H."/>
            <person name="Ay H."/>
        </authorList>
    </citation>
    <scope>NUCLEOTIDE SEQUENCE [LARGE SCALE GENOMIC DNA]</scope>
    <source>
        <strain evidence="1 2">7K107</strain>
    </source>
</reference>
<evidence type="ECO:0000313" key="1">
    <source>
        <dbReference type="EMBL" id="PZG49854.1"/>
    </source>
</evidence>
<organism evidence="1 2">
    <name type="scientific">Spongiactinospora gelatinilytica</name>
    <dbReference type="NCBI Taxonomy" id="2666298"/>
    <lineage>
        <taxon>Bacteria</taxon>
        <taxon>Bacillati</taxon>
        <taxon>Actinomycetota</taxon>
        <taxon>Actinomycetes</taxon>
        <taxon>Streptosporangiales</taxon>
        <taxon>Streptosporangiaceae</taxon>
        <taxon>Spongiactinospora</taxon>
    </lineage>
</organism>